<protein>
    <submittedName>
        <fullName evidence="7">ABC transporter ATP-binding protein</fullName>
    </submittedName>
</protein>
<dbReference type="PROSITE" id="PS00211">
    <property type="entry name" value="ABC_TRANSPORTER_1"/>
    <property type="match status" value="1"/>
</dbReference>
<sequence length="250" mass="27668">MSSTTILEFQSVTKYYKGKTEPAVDHVSFSINRGDFFGLLGPNGAGKTTSISIISSLLKPCSGSCLIYNLDSRTHLNKIKHFIGVVPQDIALYDSLSANENLIYFGSLYGLSLKKLKSTIDELLTELGLIHVKNKKISTFSGGMKRRINLIAGLLHAPKLLILDEPMVGIDVQSKNVIRKFLQKLNIEGTTIIYTSHIMEDVQKLCNQLGIIDKGKLITTASPNELLDSHKDCNNLEDVFLKLTGEKLRD</sequence>
<dbReference type="SMART" id="SM00382">
    <property type="entry name" value="AAA"/>
    <property type="match status" value="1"/>
</dbReference>
<organism evidence="7 8">
    <name type="scientific">Plebeiibacterium sediminum</name>
    <dbReference type="NCBI Taxonomy" id="2992112"/>
    <lineage>
        <taxon>Bacteria</taxon>
        <taxon>Pseudomonadati</taxon>
        <taxon>Bacteroidota</taxon>
        <taxon>Bacteroidia</taxon>
        <taxon>Marinilabiliales</taxon>
        <taxon>Marinilabiliaceae</taxon>
        <taxon>Plebeiibacterium</taxon>
    </lineage>
</organism>
<comment type="caution">
    <text evidence="7">The sequence shown here is derived from an EMBL/GenBank/DDBJ whole genome shotgun (WGS) entry which is preliminary data.</text>
</comment>
<keyword evidence="2" id="KW-0813">Transport</keyword>
<dbReference type="Pfam" id="PF00005">
    <property type="entry name" value="ABC_tran"/>
    <property type="match status" value="1"/>
</dbReference>
<dbReference type="Proteomes" id="UP001209229">
    <property type="component" value="Unassembled WGS sequence"/>
</dbReference>
<accession>A0AAE3M456</accession>
<evidence type="ECO:0000313" key="8">
    <source>
        <dbReference type="Proteomes" id="UP001209229"/>
    </source>
</evidence>
<dbReference type="InterPro" id="IPR050763">
    <property type="entry name" value="ABC_transporter_ATP-binding"/>
</dbReference>
<proteinExistence type="inferred from homology"/>
<dbReference type="PANTHER" id="PTHR42711:SF5">
    <property type="entry name" value="ABC TRANSPORTER ATP-BINDING PROTEIN NATA"/>
    <property type="match status" value="1"/>
</dbReference>
<evidence type="ECO:0000313" key="7">
    <source>
        <dbReference type="EMBL" id="MCW3786784.1"/>
    </source>
</evidence>
<dbReference type="Gene3D" id="3.40.50.300">
    <property type="entry name" value="P-loop containing nucleotide triphosphate hydrolases"/>
    <property type="match status" value="1"/>
</dbReference>
<feature type="domain" description="ABC transporter" evidence="6">
    <location>
        <begin position="7"/>
        <end position="239"/>
    </location>
</feature>
<dbReference type="SUPFAM" id="SSF52540">
    <property type="entry name" value="P-loop containing nucleoside triphosphate hydrolases"/>
    <property type="match status" value="1"/>
</dbReference>
<keyword evidence="4" id="KW-0547">Nucleotide-binding</keyword>
<dbReference type="PANTHER" id="PTHR42711">
    <property type="entry name" value="ABC TRANSPORTER ATP-BINDING PROTEIN"/>
    <property type="match status" value="1"/>
</dbReference>
<dbReference type="EMBL" id="JAPDPJ010000018">
    <property type="protein sequence ID" value="MCW3786784.1"/>
    <property type="molecule type" value="Genomic_DNA"/>
</dbReference>
<evidence type="ECO:0000256" key="1">
    <source>
        <dbReference type="ARBA" id="ARBA00005417"/>
    </source>
</evidence>
<reference evidence="7" key="1">
    <citation type="submission" date="2022-10" db="EMBL/GenBank/DDBJ databases">
        <authorList>
            <person name="Yu W.X."/>
        </authorList>
    </citation>
    <scope>NUCLEOTIDE SEQUENCE</scope>
    <source>
        <strain evidence="7">AAT</strain>
    </source>
</reference>
<dbReference type="GO" id="GO:0016887">
    <property type="term" value="F:ATP hydrolysis activity"/>
    <property type="evidence" value="ECO:0007669"/>
    <property type="project" value="InterPro"/>
</dbReference>
<dbReference type="AlphaFoldDB" id="A0AAE3M456"/>
<comment type="similarity">
    <text evidence="1">Belongs to the ABC transporter superfamily.</text>
</comment>
<dbReference type="InterPro" id="IPR017871">
    <property type="entry name" value="ABC_transporter-like_CS"/>
</dbReference>
<dbReference type="InterPro" id="IPR027417">
    <property type="entry name" value="P-loop_NTPase"/>
</dbReference>
<dbReference type="InterPro" id="IPR003593">
    <property type="entry name" value="AAA+_ATPase"/>
</dbReference>
<name>A0AAE3M456_9BACT</name>
<evidence type="ECO:0000256" key="2">
    <source>
        <dbReference type="ARBA" id="ARBA00022448"/>
    </source>
</evidence>
<evidence type="ECO:0000256" key="3">
    <source>
        <dbReference type="ARBA" id="ARBA00022458"/>
    </source>
</evidence>
<evidence type="ECO:0000259" key="6">
    <source>
        <dbReference type="PROSITE" id="PS50893"/>
    </source>
</evidence>
<keyword evidence="5 7" id="KW-0067">ATP-binding</keyword>
<keyword evidence="3" id="KW-0536">Nodulation</keyword>
<dbReference type="PROSITE" id="PS50893">
    <property type="entry name" value="ABC_TRANSPORTER_2"/>
    <property type="match status" value="1"/>
</dbReference>
<keyword evidence="8" id="KW-1185">Reference proteome</keyword>
<evidence type="ECO:0000256" key="4">
    <source>
        <dbReference type="ARBA" id="ARBA00022741"/>
    </source>
</evidence>
<dbReference type="GO" id="GO:0005524">
    <property type="term" value="F:ATP binding"/>
    <property type="evidence" value="ECO:0007669"/>
    <property type="project" value="UniProtKB-KW"/>
</dbReference>
<gene>
    <name evidence="7" type="ORF">OM075_09915</name>
</gene>
<dbReference type="RefSeq" id="WP_301190348.1">
    <property type="nucleotide sequence ID" value="NZ_JAPDPJ010000018.1"/>
</dbReference>
<dbReference type="InterPro" id="IPR003439">
    <property type="entry name" value="ABC_transporter-like_ATP-bd"/>
</dbReference>
<evidence type="ECO:0000256" key="5">
    <source>
        <dbReference type="ARBA" id="ARBA00022840"/>
    </source>
</evidence>